<evidence type="ECO:0000256" key="6">
    <source>
        <dbReference type="PROSITE-ProRule" id="PRU00259"/>
    </source>
</evidence>
<feature type="compositionally biased region" description="Basic and acidic residues" evidence="7">
    <location>
        <begin position="15"/>
        <end position="47"/>
    </location>
</feature>
<keyword evidence="3" id="KW-0677">Repeat</keyword>
<dbReference type="EnsemblMetazoa" id="HelroT112993">
    <property type="protein sequence ID" value="HelroP112993"/>
    <property type="gene ID" value="HelroG112993"/>
</dbReference>
<feature type="region of interest" description="Disordered" evidence="7">
    <location>
        <begin position="498"/>
        <end position="523"/>
    </location>
</feature>
<sequence length="523" mass="57661">MSENNRLKNYKNKGRGVEDLRRQRSEASVELRKAKKEEQFLKRRNMNEEPEQLPLQENNSQSQVNPVMPLDEIKRVFISSSNPELLFQAVQSIRRMLSRERKPPIESIIEANFLPPLVEFLSSENHDIQFEASWALTNIASGTSMQTRAVIKAGAIVPFVNLLSSGHTNVAEQAVWALGNIAGDGSDTRDMVLEAGCLKPLLALIQKAIDKAAEDPESGCLPFLRNLTWALSNLCRNKNPPPKIEYMRMCLPALIRLIHIGDKDIVADATWAVSYISDGPNERIQEVIDSGVVPKLISLLSVPDVAVLTPAVRAIGNVVTGDDHQTQYVLDLNVLSNFHFLLNHEKGAIQKEATWMISNITAGSPMQIQAVIDQNLVPCIIKILATGDFKSQKEAVWVLNNLTSGGTGPQIAYCVQAGCIPHLCDLLSSKDSRIVSVILDALNNILHAAAQVNQVEPVAMMIEECGGLDKIEALQNHENELLYKTSLRIIEKFFSDSDEETETSAPAEMNGTAGGALPNNFNF</sequence>
<dbReference type="Proteomes" id="UP000015101">
    <property type="component" value="Unassembled WGS sequence"/>
</dbReference>
<dbReference type="Gene3D" id="1.20.5.690">
    <property type="entry name" value="Importin-alpha, importin-beta-binding domain"/>
    <property type="match status" value="1"/>
</dbReference>
<dbReference type="PROSITE" id="PS51214">
    <property type="entry name" value="IBB"/>
    <property type="match status" value="1"/>
</dbReference>
<gene>
    <name evidence="10" type="primary">20195395</name>
    <name evidence="9" type="ORF">HELRODRAFT_112993</name>
</gene>
<dbReference type="AlphaFoldDB" id="T1EFP3"/>
<feature type="domain" description="IBB" evidence="8">
    <location>
        <begin position="1"/>
        <end position="53"/>
    </location>
</feature>
<dbReference type="InParanoid" id="T1EFP3"/>
<reference evidence="9 11" key="2">
    <citation type="journal article" date="2013" name="Nature">
        <title>Insights into bilaterian evolution from three spiralian genomes.</title>
        <authorList>
            <person name="Simakov O."/>
            <person name="Marletaz F."/>
            <person name="Cho S.J."/>
            <person name="Edsinger-Gonzales E."/>
            <person name="Havlak P."/>
            <person name="Hellsten U."/>
            <person name="Kuo D.H."/>
            <person name="Larsson T."/>
            <person name="Lv J."/>
            <person name="Arendt D."/>
            <person name="Savage R."/>
            <person name="Osoegawa K."/>
            <person name="de Jong P."/>
            <person name="Grimwood J."/>
            <person name="Chapman J.A."/>
            <person name="Shapiro H."/>
            <person name="Aerts A."/>
            <person name="Otillar R.P."/>
            <person name="Terry A.Y."/>
            <person name="Boore J.L."/>
            <person name="Grigoriev I.V."/>
            <person name="Lindberg D.R."/>
            <person name="Seaver E.C."/>
            <person name="Weisblat D.A."/>
            <person name="Putnam N.H."/>
            <person name="Rokhsar D.S."/>
        </authorList>
    </citation>
    <scope>NUCLEOTIDE SEQUENCE</scope>
</reference>
<evidence type="ECO:0000259" key="8">
    <source>
        <dbReference type="PROSITE" id="PS51214"/>
    </source>
</evidence>
<protein>
    <recommendedName>
        <fullName evidence="5">Importin subunit alpha</fullName>
    </recommendedName>
</protein>
<dbReference type="EMBL" id="KB096864">
    <property type="protein sequence ID" value="ESO00867.1"/>
    <property type="molecule type" value="Genomic_DNA"/>
</dbReference>
<dbReference type="PANTHER" id="PTHR23316">
    <property type="entry name" value="IMPORTIN ALPHA"/>
    <property type="match status" value="1"/>
</dbReference>
<dbReference type="SUPFAM" id="SSF48371">
    <property type="entry name" value="ARM repeat"/>
    <property type="match status" value="1"/>
</dbReference>
<comment type="similarity">
    <text evidence="1 5">Belongs to the importin alpha family.</text>
</comment>
<dbReference type="OrthoDB" id="29145at2759"/>
<dbReference type="GeneID" id="20195395"/>
<accession>T1EFP3</accession>
<dbReference type="SMART" id="SM00185">
    <property type="entry name" value="ARM"/>
    <property type="match status" value="8"/>
</dbReference>
<dbReference type="CTD" id="20195395"/>
<dbReference type="eggNOG" id="KOG0166">
    <property type="taxonomic scope" value="Eukaryota"/>
</dbReference>
<dbReference type="RefSeq" id="XP_009021038.1">
    <property type="nucleotide sequence ID" value="XM_009022790.1"/>
</dbReference>
<dbReference type="FunFam" id="1.25.10.10:FF:000009">
    <property type="entry name" value="Importin subunit alpha"/>
    <property type="match status" value="1"/>
</dbReference>
<dbReference type="HOGENOM" id="CLU_018084_6_0_1"/>
<evidence type="ECO:0000313" key="10">
    <source>
        <dbReference type="EnsemblMetazoa" id="HelroP112993"/>
    </source>
</evidence>
<keyword evidence="11" id="KW-1185">Reference proteome</keyword>
<dbReference type="KEGG" id="hro:HELRODRAFT_112993"/>
<dbReference type="InterPro" id="IPR016024">
    <property type="entry name" value="ARM-type_fold"/>
</dbReference>
<feature type="repeat" description="ARM" evidence="6">
    <location>
        <begin position="154"/>
        <end position="196"/>
    </location>
</feature>
<dbReference type="Pfam" id="PF16186">
    <property type="entry name" value="Arm_3"/>
    <property type="match status" value="1"/>
</dbReference>
<evidence type="ECO:0000256" key="5">
    <source>
        <dbReference type="PIRNR" id="PIRNR005673"/>
    </source>
</evidence>
<dbReference type="InterPro" id="IPR024931">
    <property type="entry name" value="Importin_alpha"/>
</dbReference>
<dbReference type="InterPro" id="IPR032413">
    <property type="entry name" value="Arm_3"/>
</dbReference>
<proteinExistence type="inferred from homology"/>
<dbReference type="InterPro" id="IPR002652">
    <property type="entry name" value="Importin-a_IBB"/>
</dbReference>
<dbReference type="GO" id="GO:0061608">
    <property type="term" value="F:nuclear import signal receptor activity"/>
    <property type="evidence" value="ECO:0000318"/>
    <property type="project" value="GO_Central"/>
</dbReference>
<evidence type="ECO:0000256" key="2">
    <source>
        <dbReference type="ARBA" id="ARBA00022448"/>
    </source>
</evidence>
<dbReference type="PROSITE" id="PS50176">
    <property type="entry name" value="ARM_REPEAT"/>
    <property type="match status" value="2"/>
</dbReference>
<dbReference type="GO" id="GO:0006607">
    <property type="term" value="P:NLS-bearing protein import into nucleus"/>
    <property type="evidence" value="ECO:0000318"/>
    <property type="project" value="GO_Central"/>
</dbReference>
<dbReference type="Pfam" id="PF00514">
    <property type="entry name" value="Arm"/>
    <property type="match status" value="6"/>
</dbReference>
<reference evidence="10" key="3">
    <citation type="submission" date="2015-06" db="UniProtKB">
        <authorList>
            <consortium name="EnsemblMetazoa"/>
        </authorList>
    </citation>
    <scope>IDENTIFICATION</scope>
</reference>
<dbReference type="OMA" id="EDVNPEC"/>
<name>T1EFP3_HELRO</name>
<evidence type="ECO:0000256" key="3">
    <source>
        <dbReference type="ARBA" id="ARBA00022737"/>
    </source>
</evidence>
<evidence type="ECO:0000313" key="9">
    <source>
        <dbReference type="EMBL" id="ESO00867.1"/>
    </source>
</evidence>
<dbReference type="EMBL" id="AMQM01005232">
    <property type="status" value="NOT_ANNOTATED_CDS"/>
    <property type="molecule type" value="Genomic_DNA"/>
</dbReference>
<dbReference type="Pfam" id="PF01749">
    <property type="entry name" value="IBB"/>
    <property type="match status" value="1"/>
</dbReference>
<evidence type="ECO:0000256" key="1">
    <source>
        <dbReference type="ARBA" id="ARBA00010394"/>
    </source>
</evidence>
<dbReference type="PIRSF" id="PIRSF005673">
    <property type="entry name" value="Importin_alpha"/>
    <property type="match status" value="1"/>
</dbReference>
<evidence type="ECO:0000256" key="7">
    <source>
        <dbReference type="SAM" id="MobiDB-lite"/>
    </source>
</evidence>
<organism evidence="10 11">
    <name type="scientific">Helobdella robusta</name>
    <name type="common">Californian leech</name>
    <dbReference type="NCBI Taxonomy" id="6412"/>
    <lineage>
        <taxon>Eukaryota</taxon>
        <taxon>Metazoa</taxon>
        <taxon>Spiralia</taxon>
        <taxon>Lophotrochozoa</taxon>
        <taxon>Annelida</taxon>
        <taxon>Clitellata</taxon>
        <taxon>Hirudinea</taxon>
        <taxon>Rhynchobdellida</taxon>
        <taxon>Glossiphoniidae</taxon>
        <taxon>Helobdella</taxon>
    </lineage>
</organism>
<dbReference type="GO" id="GO:0005634">
    <property type="term" value="C:nucleus"/>
    <property type="evidence" value="ECO:0000318"/>
    <property type="project" value="GO_Central"/>
</dbReference>
<dbReference type="Gene3D" id="1.25.10.10">
    <property type="entry name" value="Leucine-rich Repeat Variant"/>
    <property type="match status" value="1"/>
</dbReference>
<dbReference type="STRING" id="6412.T1EFP3"/>
<dbReference type="InterPro" id="IPR036975">
    <property type="entry name" value="Importin-a_IBB_sf"/>
</dbReference>
<feature type="repeat" description="ARM" evidence="6">
    <location>
        <begin position="112"/>
        <end position="154"/>
    </location>
</feature>
<dbReference type="GO" id="GO:0008139">
    <property type="term" value="F:nuclear localization sequence binding"/>
    <property type="evidence" value="ECO:0000318"/>
    <property type="project" value="GO_Central"/>
</dbReference>
<dbReference type="GO" id="GO:0005737">
    <property type="term" value="C:cytoplasm"/>
    <property type="evidence" value="ECO:0007669"/>
    <property type="project" value="InterPro"/>
</dbReference>
<reference evidence="11" key="1">
    <citation type="submission" date="2012-12" db="EMBL/GenBank/DDBJ databases">
        <authorList>
            <person name="Hellsten U."/>
            <person name="Grimwood J."/>
            <person name="Chapman J.A."/>
            <person name="Shapiro H."/>
            <person name="Aerts A."/>
            <person name="Otillar R.P."/>
            <person name="Terry A.Y."/>
            <person name="Boore J.L."/>
            <person name="Simakov O."/>
            <person name="Marletaz F."/>
            <person name="Cho S.-J."/>
            <person name="Edsinger-Gonzales E."/>
            <person name="Havlak P."/>
            <person name="Kuo D.-H."/>
            <person name="Larsson T."/>
            <person name="Lv J."/>
            <person name="Arendt D."/>
            <person name="Savage R."/>
            <person name="Osoegawa K."/>
            <person name="de Jong P."/>
            <person name="Lindberg D.R."/>
            <person name="Seaver E.C."/>
            <person name="Weisblat D.A."/>
            <person name="Putnam N.H."/>
            <person name="Grigoriev I.V."/>
            <person name="Rokhsar D.S."/>
        </authorList>
    </citation>
    <scope>NUCLEOTIDE SEQUENCE</scope>
</reference>
<evidence type="ECO:0000313" key="11">
    <source>
        <dbReference type="Proteomes" id="UP000015101"/>
    </source>
</evidence>
<keyword evidence="2 5" id="KW-0813">Transport</keyword>
<evidence type="ECO:0000256" key="4">
    <source>
        <dbReference type="ARBA" id="ARBA00022927"/>
    </source>
</evidence>
<feature type="region of interest" description="Disordered" evidence="7">
    <location>
        <begin position="1"/>
        <end position="63"/>
    </location>
</feature>
<keyword evidence="4 5" id="KW-0653">Protein transport</keyword>
<dbReference type="InterPro" id="IPR011989">
    <property type="entry name" value="ARM-like"/>
</dbReference>
<dbReference type="InterPro" id="IPR000225">
    <property type="entry name" value="Armadillo"/>
</dbReference>